<accession>A0A9X4C7T6</accession>
<dbReference type="EMBL" id="JAMDHA010000082">
    <property type="protein sequence ID" value="MDD1011891.1"/>
    <property type="molecule type" value="Genomic_DNA"/>
</dbReference>
<evidence type="ECO:0000313" key="2">
    <source>
        <dbReference type="Proteomes" id="UP001148185"/>
    </source>
</evidence>
<name>A0A9X4C7T6_9PSED</name>
<sequence>MSASLDYFSRGIARAFERHAKEKARQQITQIAQNIDGGAVITTTQLDRDEQYRITTIKNMLDFIKQKKEV</sequence>
<evidence type="ECO:0000313" key="1">
    <source>
        <dbReference type="EMBL" id="MDD1011891.1"/>
    </source>
</evidence>
<dbReference type="AlphaFoldDB" id="A0A9X4C7T6"/>
<keyword evidence="2" id="KW-1185">Reference proteome</keyword>
<dbReference type="Proteomes" id="UP001148185">
    <property type="component" value="Unassembled WGS sequence"/>
</dbReference>
<protein>
    <submittedName>
        <fullName evidence="1">Uncharacterized protein</fullName>
    </submittedName>
</protein>
<gene>
    <name evidence="1" type="ORF">M5G27_31100</name>
</gene>
<dbReference type="RefSeq" id="WP_273878572.1">
    <property type="nucleotide sequence ID" value="NZ_JAMDHA010000082.1"/>
</dbReference>
<proteinExistence type="predicted"/>
<reference evidence="1 2" key="1">
    <citation type="submission" date="2022-05" db="EMBL/GenBank/DDBJ databases">
        <title>Novel Pseudomonas spp. Isolated from a Rainbow Trout Aquaculture Facility.</title>
        <authorList>
            <person name="Testerman T."/>
            <person name="Graf J."/>
        </authorList>
    </citation>
    <scope>NUCLEOTIDE SEQUENCE [LARGE SCALE GENOMIC DNA]</scope>
    <source>
        <strain evidence="1 2">ID1042</strain>
    </source>
</reference>
<comment type="caution">
    <text evidence="1">The sequence shown here is derived from an EMBL/GenBank/DDBJ whole genome shotgun (WGS) entry which is preliminary data.</text>
</comment>
<organism evidence="1 2">
    <name type="scientific">Pseudomonas shahriarae</name>
    <dbReference type="NCBI Taxonomy" id="2745512"/>
    <lineage>
        <taxon>Bacteria</taxon>
        <taxon>Pseudomonadati</taxon>
        <taxon>Pseudomonadota</taxon>
        <taxon>Gammaproteobacteria</taxon>
        <taxon>Pseudomonadales</taxon>
        <taxon>Pseudomonadaceae</taxon>
        <taxon>Pseudomonas</taxon>
    </lineage>
</organism>